<dbReference type="GO" id="GO:0009378">
    <property type="term" value="F:four-way junction helicase activity"/>
    <property type="evidence" value="ECO:0007669"/>
    <property type="project" value="InterPro"/>
</dbReference>
<dbReference type="GO" id="GO:0009379">
    <property type="term" value="C:Holliday junction helicase complex"/>
    <property type="evidence" value="ECO:0007669"/>
    <property type="project" value="InterPro"/>
</dbReference>
<feature type="domain" description="Helix-hairpin-helix DNA-binding motif class 1" evidence="7">
    <location>
        <begin position="72"/>
        <end position="91"/>
    </location>
</feature>
<dbReference type="NCBIfam" id="TIGR00084">
    <property type="entry name" value="ruvA"/>
    <property type="match status" value="1"/>
</dbReference>
<keyword evidence="8" id="KW-0378">Hydrolase</keyword>
<keyword evidence="3 6" id="KW-0238">DNA-binding</keyword>
<comment type="function">
    <text evidence="6">The RuvA-RuvB-RuvC complex processes Holliday junction (HJ) DNA during genetic recombination and DNA repair, while the RuvA-RuvB complex plays an important role in the rescue of blocked DNA replication forks via replication fork reversal (RFR). RuvA specifically binds to HJ cruciform DNA, conferring on it an open structure. The RuvB hexamer acts as an ATP-dependent pump, pulling dsDNA into and through the RuvAB complex. HJ branch migration allows RuvC to scan DNA until it finds its consensus sequence, where it cleaves and resolves the cruciform DNA.</text>
</comment>
<dbReference type="AlphaFoldDB" id="A0A4V2URT9"/>
<keyword evidence="4 6" id="KW-0233">DNA recombination</keyword>
<dbReference type="EMBL" id="SMAB01000025">
    <property type="protein sequence ID" value="TCS78772.1"/>
    <property type="molecule type" value="Genomic_DNA"/>
</dbReference>
<keyword evidence="2 6" id="KW-0227">DNA damage</keyword>
<comment type="caution">
    <text evidence="8">The sequence shown here is derived from an EMBL/GenBank/DDBJ whole genome shotgun (WGS) entry which is preliminary data.</text>
</comment>
<dbReference type="Pfam" id="PF14520">
    <property type="entry name" value="HHH_5"/>
    <property type="match status" value="1"/>
</dbReference>
<protein>
    <recommendedName>
        <fullName evidence="6">Holliday junction branch migration complex subunit RuvA</fullName>
    </recommendedName>
</protein>
<comment type="domain">
    <text evidence="6">Has three domains with a flexible linker between the domains II and III and assumes an 'L' shape. Domain III is highly mobile and contacts RuvB.</text>
</comment>
<evidence type="ECO:0000256" key="1">
    <source>
        <dbReference type="ARBA" id="ARBA00022490"/>
    </source>
</evidence>
<dbReference type="Gene3D" id="1.10.150.20">
    <property type="entry name" value="5' to 3' exonuclease, C-terminal subdomain"/>
    <property type="match status" value="1"/>
</dbReference>
<dbReference type="Pfam" id="PF07499">
    <property type="entry name" value="RuvA_C"/>
    <property type="match status" value="1"/>
</dbReference>
<dbReference type="Gene3D" id="2.40.50.140">
    <property type="entry name" value="Nucleic acid-binding proteins"/>
    <property type="match status" value="1"/>
</dbReference>
<dbReference type="SUPFAM" id="SSF50249">
    <property type="entry name" value="Nucleic acid-binding proteins"/>
    <property type="match status" value="1"/>
</dbReference>
<sequence>MIDFVQGTIVDLDEESVIVNVNGIGYQVFVPRPEEYQSMLNQFCMIYTHHHMREDWMGLYGFQDKEERYLFRLLLGVSGIGPKGALAIIGQGNPNQVIQAIASEDEKFLTQLPGVGKKTAQRIILDLKDKVKGLSSSGNLFDTMKREEIEVIPTEQGSDLKEALKSLGYHEQEIHQVLKSLQPLIEKGESLDRLIKLALQNLMRE</sequence>
<evidence type="ECO:0000256" key="5">
    <source>
        <dbReference type="ARBA" id="ARBA00023204"/>
    </source>
</evidence>
<dbReference type="SUPFAM" id="SSF46929">
    <property type="entry name" value="DNA helicase RuvA subunit, C-terminal domain"/>
    <property type="match status" value="1"/>
</dbReference>
<keyword evidence="8" id="KW-0067">ATP-binding</keyword>
<name>A0A4V2URT9_9BACI</name>
<keyword evidence="8" id="KW-0547">Nucleotide-binding</keyword>
<dbReference type="SMART" id="SM00278">
    <property type="entry name" value="HhH1"/>
    <property type="match status" value="2"/>
</dbReference>
<dbReference type="Gene3D" id="1.10.8.10">
    <property type="entry name" value="DNA helicase RuvA subunit, C-terminal domain"/>
    <property type="match status" value="1"/>
</dbReference>
<dbReference type="InterPro" id="IPR010994">
    <property type="entry name" value="RuvA_2-like"/>
</dbReference>
<reference evidence="8 9" key="1">
    <citation type="submission" date="2019-03" db="EMBL/GenBank/DDBJ databases">
        <title>Genomic Encyclopedia of Type Strains, Phase IV (KMG-IV): sequencing the most valuable type-strain genomes for metagenomic binning, comparative biology and taxonomic classification.</title>
        <authorList>
            <person name="Goeker M."/>
        </authorList>
    </citation>
    <scope>NUCLEOTIDE SEQUENCE [LARGE SCALE GENOMIC DNA]</scope>
    <source>
        <strain evidence="8 9">DSM 23802</strain>
    </source>
</reference>
<proteinExistence type="inferred from homology"/>
<gene>
    <name evidence="6" type="primary">ruvA</name>
    <name evidence="8" type="ORF">EDD72_12516</name>
</gene>
<dbReference type="GO" id="GO:0006310">
    <property type="term" value="P:DNA recombination"/>
    <property type="evidence" value="ECO:0007669"/>
    <property type="project" value="UniProtKB-UniRule"/>
</dbReference>
<dbReference type="GO" id="GO:0000400">
    <property type="term" value="F:four-way junction DNA binding"/>
    <property type="evidence" value="ECO:0007669"/>
    <property type="project" value="UniProtKB-UniRule"/>
</dbReference>
<keyword evidence="8" id="KW-0347">Helicase</keyword>
<dbReference type="GO" id="GO:0006281">
    <property type="term" value="P:DNA repair"/>
    <property type="evidence" value="ECO:0007669"/>
    <property type="project" value="UniProtKB-UniRule"/>
</dbReference>
<dbReference type="GO" id="GO:0005524">
    <property type="term" value="F:ATP binding"/>
    <property type="evidence" value="ECO:0007669"/>
    <property type="project" value="InterPro"/>
</dbReference>
<dbReference type="CDD" id="cd14332">
    <property type="entry name" value="UBA_RuvA_C"/>
    <property type="match status" value="1"/>
</dbReference>
<organism evidence="8 9">
    <name type="scientific">Tepidibacillus fermentans</name>
    <dbReference type="NCBI Taxonomy" id="1281767"/>
    <lineage>
        <taxon>Bacteria</taxon>
        <taxon>Bacillati</taxon>
        <taxon>Bacillota</taxon>
        <taxon>Bacilli</taxon>
        <taxon>Bacillales</taxon>
        <taxon>Bacillaceae</taxon>
        <taxon>Tepidibacillus</taxon>
    </lineage>
</organism>
<dbReference type="Pfam" id="PF01330">
    <property type="entry name" value="RuvA_N"/>
    <property type="match status" value="1"/>
</dbReference>
<evidence type="ECO:0000256" key="6">
    <source>
        <dbReference type="HAMAP-Rule" id="MF_00031"/>
    </source>
</evidence>
<dbReference type="InterPro" id="IPR012340">
    <property type="entry name" value="NA-bd_OB-fold"/>
</dbReference>
<evidence type="ECO:0000256" key="2">
    <source>
        <dbReference type="ARBA" id="ARBA00022763"/>
    </source>
</evidence>
<evidence type="ECO:0000313" key="9">
    <source>
        <dbReference type="Proteomes" id="UP000295788"/>
    </source>
</evidence>
<dbReference type="InterPro" id="IPR011114">
    <property type="entry name" value="RuvA_C"/>
</dbReference>
<comment type="subcellular location">
    <subcellularLocation>
        <location evidence="6">Cytoplasm</location>
    </subcellularLocation>
</comment>
<evidence type="ECO:0000259" key="7">
    <source>
        <dbReference type="SMART" id="SM00278"/>
    </source>
</evidence>
<keyword evidence="5 6" id="KW-0234">DNA repair</keyword>
<comment type="subunit">
    <text evidence="6">Homotetramer. Forms an RuvA(8)-RuvB(12)-Holliday junction (HJ) complex. HJ DNA is sandwiched between 2 RuvA tetramers; dsDNA enters through RuvA and exits via RuvB. An RuvB hexamer assembles on each DNA strand where it exits the tetramer. Each RuvB hexamer is contacted by two RuvA subunits (via domain III) on 2 adjacent RuvB subunits; this complex drives branch migration. In the full resolvosome a probable DNA-RuvA(4)-RuvB(12)-RuvC(2) complex forms which resolves the HJ.</text>
</comment>
<comment type="caution">
    <text evidence="6">Lacks conserved residue(s) required for the propagation of feature annotation.</text>
</comment>
<accession>A0A4V2URT9</accession>
<dbReference type="GO" id="GO:0048476">
    <property type="term" value="C:Holliday junction resolvase complex"/>
    <property type="evidence" value="ECO:0007669"/>
    <property type="project" value="UniProtKB-UniRule"/>
</dbReference>
<evidence type="ECO:0000313" key="8">
    <source>
        <dbReference type="EMBL" id="TCS78772.1"/>
    </source>
</evidence>
<comment type="similarity">
    <text evidence="6">Belongs to the RuvA family.</text>
</comment>
<dbReference type="OrthoDB" id="5293449at2"/>
<feature type="region of interest" description="Domain III" evidence="6">
    <location>
        <begin position="156"/>
        <end position="205"/>
    </location>
</feature>
<dbReference type="GO" id="GO:0005737">
    <property type="term" value="C:cytoplasm"/>
    <property type="evidence" value="ECO:0007669"/>
    <property type="project" value="UniProtKB-SubCell"/>
</dbReference>
<evidence type="ECO:0000256" key="4">
    <source>
        <dbReference type="ARBA" id="ARBA00023172"/>
    </source>
</evidence>
<dbReference type="InterPro" id="IPR013849">
    <property type="entry name" value="DNA_helicase_Holl-junc_RuvA_I"/>
</dbReference>
<dbReference type="HAMAP" id="MF_00031">
    <property type="entry name" value="DNA_HJ_migration_RuvA"/>
    <property type="match status" value="1"/>
</dbReference>
<dbReference type="SUPFAM" id="SSF47781">
    <property type="entry name" value="RuvA domain 2-like"/>
    <property type="match status" value="1"/>
</dbReference>
<feature type="domain" description="Helix-hairpin-helix DNA-binding motif class 1" evidence="7">
    <location>
        <begin position="107"/>
        <end position="126"/>
    </location>
</feature>
<dbReference type="InterPro" id="IPR036267">
    <property type="entry name" value="RuvA_C_sf"/>
</dbReference>
<keyword evidence="1 6" id="KW-0963">Cytoplasm</keyword>
<dbReference type="Proteomes" id="UP000295788">
    <property type="component" value="Unassembled WGS sequence"/>
</dbReference>
<dbReference type="InterPro" id="IPR000085">
    <property type="entry name" value="RuvA"/>
</dbReference>
<keyword evidence="9" id="KW-1185">Reference proteome</keyword>
<dbReference type="InterPro" id="IPR003583">
    <property type="entry name" value="Hlx-hairpin-Hlx_DNA-bd_motif"/>
</dbReference>
<evidence type="ECO:0000256" key="3">
    <source>
        <dbReference type="ARBA" id="ARBA00023125"/>
    </source>
</evidence>
<dbReference type="RefSeq" id="WP_132770458.1">
    <property type="nucleotide sequence ID" value="NZ_SMAB01000025.1"/>
</dbReference>